<dbReference type="STRING" id="1797472.A2215_00415"/>
<feature type="transmembrane region" description="Helical" evidence="1">
    <location>
        <begin position="398"/>
        <end position="418"/>
    </location>
</feature>
<feature type="transmembrane region" description="Helical" evidence="1">
    <location>
        <begin position="475"/>
        <end position="506"/>
    </location>
</feature>
<accession>A0A1F5E3Q7</accession>
<feature type="transmembrane region" description="Helical" evidence="1">
    <location>
        <begin position="603"/>
        <end position="624"/>
    </location>
</feature>
<dbReference type="Proteomes" id="UP000178583">
    <property type="component" value="Unassembled WGS sequence"/>
</dbReference>
<feature type="transmembrane region" description="Helical" evidence="1">
    <location>
        <begin position="518"/>
        <end position="537"/>
    </location>
</feature>
<feature type="transmembrane region" description="Helical" evidence="1">
    <location>
        <begin position="233"/>
        <end position="255"/>
    </location>
</feature>
<feature type="transmembrane region" description="Helical" evidence="1">
    <location>
        <begin position="578"/>
        <end position="597"/>
    </location>
</feature>
<organism evidence="2 3">
    <name type="scientific">Candidatus Berkelbacteria bacterium RIFOXYA2_FULL_43_10</name>
    <dbReference type="NCBI Taxonomy" id="1797472"/>
    <lineage>
        <taxon>Bacteria</taxon>
        <taxon>Candidatus Berkelbacteria</taxon>
    </lineage>
</organism>
<dbReference type="EMBL" id="MEZY01000055">
    <property type="protein sequence ID" value="OGD62059.1"/>
    <property type="molecule type" value="Genomic_DNA"/>
</dbReference>
<keyword evidence="1" id="KW-1133">Transmembrane helix</keyword>
<feature type="transmembrane region" description="Helical" evidence="1">
    <location>
        <begin position="452"/>
        <end position="468"/>
    </location>
</feature>
<evidence type="ECO:0000313" key="3">
    <source>
        <dbReference type="Proteomes" id="UP000178583"/>
    </source>
</evidence>
<evidence type="ECO:0000256" key="1">
    <source>
        <dbReference type="SAM" id="Phobius"/>
    </source>
</evidence>
<evidence type="ECO:0000313" key="2">
    <source>
        <dbReference type="EMBL" id="OGD62059.1"/>
    </source>
</evidence>
<feature type="transmembrane region" description="Helical" evidence="1">
    <location>
        <begin position="715"/>
        <end position="740"/>
    </location>
</feature>
<feature type="transmembrane region" description="Helical" evidence="1">
    <location>
        <begin position="430"/>
        <end position="446"/>
    </location>
</feature>
<reference evidence="2 3" key="1">
    <citation type="journal article" date="2016" name="Nat. Commun.">
        <title>Thousands of microbial genomes shed light on interconnected biogeochemical processes in an aquifer system.</title>
        <authorList>
            <person name="Anantharaman K."/>
            <person name="Brown C.T."/>
            <person name="Hug L.A."/>
            <person name="Sharon I."/>
            <person name="Castelle C.J."/>
            <person name="Probst A.J."/>
            <person name="Thomas B.C."/>
            <person name="Singh A."/>
            <person name="Wilkins M.J."/>
            <person name="Karaoz U."/>
            <person name="Brodie E.L."/>
            <person name="Williams K.H."/>
            <person name="Hubbard S.S."/>
            <person name="Banfield J.F."/>
        </authorList>
    </citation>
    <scope>NUCLEOTIDE SEQUENCE [LARGE SCALE GENOMIC DNA]</scope>
</reference>
<name>A0A1F5E3Q7_9BACT</name>
<feature type="transmembrane region" description="Helical" evidence="1">
    <location>
        <begin position="7"/>
        <end position="28"/>
    </location>
</feature>
<keyword evidence="1" id="KW-0812">Transmembrane</keyword>
<sequence length="748" mass="86004">MKYIINIFSNVKCLVLISIGVLLLLLLFDKGHWQDSRFRFDQVYPIASTLDGQNSNNSIDYVKDTSDACVDKNCDFTFSLGGQRIDRMFISFDYLEAPDALEIWGDREGKSVLLDRIDRSENLEDLRKYNSSFHYNEAKYGVKPYYLLDVAGSFDQIRLKIFAAKEYRIVTVTDVFFYSKETVSTQRFLLNLFANHKRSVVSYAFYAILFLMITLPPGLFAAEKWFGGKLPKVGIVIVGMAIAIAFWGGIGFLSLIFPPPFGTFLAIIAMLVSLFYLVRGDILTKIKLNSLPVMITLCFSLFMLTYLLIFNGGLKSNELYYLNDVYYDGKPTYDIHPGKYFSDQMVPYGSAKILIYKLEKGSGEYTNLVGDNLLSLRPQLFTYFTIPFLKVFGDKFQVFEILGLILVIFLPASVYLLADTMIKDRRATGLAVYFAFISPYIVYMFHITQVKIICTILITIYFCFLYMYKTDKKKIYLIAASLLASVSILVHNFTFIYIVAGVFYLTPNLFALFKRKNIADILIITVPFAVFAVWLAYSYFDAKASLVTGITETKKSLANLEYFRQKFGTRFETLSPYLIRYLNFIGFFIADPAPMIAYHSESFFRATIYSLSSFVLFPFLIWSLIRYIRQYFAIGLYLLILLLFTIYSEGNYSYAFGLHLYMVAAIPLLIVLATKIIYKLPQRIILIVCTLAIAESFYINFVSQKDLSDLSLYQAQFPFLSLLLFLFFVLLQISPLYYFFGKVKINEN</sequence>
<feature type="transmembrane region" description="Helical" evidence="1">
    <location>
        <begin position="631"/>
        <end position="648"/>
    </location>
</feature>
<feature type="transmembrane region" description="Helical" evidence="1">
    <location>
        <begin position="684"/>
        <end position="703"/>
    </location>
</feature>
<dbReference type="AlphaFoldDB" id="A0A1F5E3Q7"/>
<gene>
    <name evidence="2" type="ORF">A2215_00415</name>
</gene>
<feature type="transmembrane region" description="Helical" evidence="1">
    <location>
        <begin position="200"/>
        <end position="221"/>
    </location>
</feature>
<comment type="caution">
    <text evidence="2">The sequence shown here is derived from an EMBL/GenBank/DDBJ whole genome shotgun (WGS) entry which is preliminary data.</text>
</comment>
<feature type="transmembrane region" description="Helical" evidence="1">
    <location>
        <begin position="654"/>
        <end position="672"/>
    </location>
</feature>
<feature type="transmembrane region" description="Helical" evidence="1">
    <location>
        <begin position="261"/>
        <end position="278"/>
    </location>
</feature>
<feature type="transmembrane region" description="Helical" evidence="1">
    <location>
        <begin position="290"/>
        <end position="309"/>
    </location>
</feature>
<protein>
    <submittedName>
        <fullName evidence="2">Uncharacterized protein</fullName>
    </submittedName>
</protein>
<keyword evidence="1" id="KW-0472">Membrane</keyword>
<proteinExistence type="predicted"/>